<evidence type="ECO:0000313" key="2">
    <source>
        <dbReference type="Proteomes" id="UP000320314"/>
    </source>
</evidence>
<sequence>MITYYVVQAFRAGKRGALIADAPVRVASAENAKRVAERLSQSKQGVVAFSRQAEPSTGDYEDAVVLAEYGDLPAEGSAA</sequence>
<dbReference type="EMBL" id="VHLH01000026">
    <property type="protein sequence ID" value="TPW26854.1"/>
    <property type="molecule type" value="Genomic_DNA"/>
</dbReference>
<organism evidence="1 2">
    <name type="scientific">Pararhizobium mangrovi</name>
    <dbReference type="NCBI Taxonomy" id="2590452"/>
    <lineage>
        <taxon>Bacteria</taxon>
        <taxon>Pseudomonadati</taxon>
        <taxon>Pseudomonadota</taxon>
        <taxon>Alphaproteobacteria</taxon>
        <taxon>Hyphomicrobiales</taxon>
        <taxon>Rhizobiaceae</taxon>
        <taxon>Rhizobium/Agrobacterium group</taxon>
        <taxon>Pararhizobium</taxon>
    </lineage>
</organism>
<evidence type="ECO:0000313" key="1">
    <source>
        <dbReference type="EMBL" id="TPW26854.1"/>
    </source>
</evidence>
<protein>
    <submittedName>
        <fullName evidence="1">Uncharacterized protein</fullName>
    </submittedName>
</protein>
<reference evidence="1 2" key="1">
    <citation type="submission" date="2019-06" db="EMBL/GenBank/DDBJ databases">
        <authorList>
            <person name="Li M."/>
        </authorList>
    </citation>
    <scope>NUCLEOTIDE SEQUENCE [LARGE SCALE GENOMIC DNA]</scope>
    <source>
        <strain evidence="1 2">BGMRC6574</strain>
    </source>
</reference>
<keyword evidence="2" id="KW-1185">Reference proteome</keyword>
<dbReference type="AlphaFoldDB" id="A0A506U1H8"/>
<gene>
    <name evidence="1" type="ORF">FJU11_13695</name>
</gene>
<accession>A0A506U1H8</accession>
<proteinExistence type="predicted"/>
<name>A0A506U1H8_9HYPH</name>
<dbReference type="RefSeq" id="WP_141167634.1">
    <property type="nucleotide sequence ID" value="NZ_VHLH01000026.1"/>
</dbReference>
<dbReference type="Proteomes" id="UP000320314">
    <property type="component" value="Unassembled WGS sequence"/>
</dbReference>
<comment type="caution">
    <text evidence="1">The sequence shown here is derived from an EMBL/GenBank/DDBJ whole genome shotgun (WGS) entry which is preliminary data.</text>
</comment>
<dbReference type="OrthoDB" id="7220707at2"/>